<dbReference type="Proteomes" id="UP000546324">
    <property type="component" value="Unassembled WGS sequence"/>
</dbReference>
<accession>A0A7X0KYK4</accession>
<keyword evidence="1" id="KW-0732">Signal</keyword>
<organism evidence="2 3">
    <name type="scientific">Actinomadura coerulea</name>
    <dbReference type="NCBI Taxonomy" id="46159"/>
    <lineage>
        <taxon>Bacteria</taxon>
        <taxon>Bacillati</taxon>
        <taxon>Actinomycetota</taxon>
        <taxon>Actinomycetes</taxon>
        <taxon>Streptosporangiales</taxon>
        <taxon>Thermomonosporaceae</taxon>
        <taxon>Actinomadura</taxon>
    </lineage>
</organism>
<reference evidence="2 3" key="1">
    <citation type="submission" date="2020-08" db="EMBL/GenBank/DDBJ databases">
        <title>Sequencing the genomes of 1000 actinobacteria strains.</title>
        <authorList>
            <person name="Klenk H.-P."/>
        </authorList>
    </citation>
    <scope>NUCLEOTIDE SEQUENCE [LARGE SCALE GENOMIC DNA]</scope>
    <source>
        <strain evidence="2 3">DSM 43675</strain>
    </source>
</reference>
<dbReference type="EMBL" id="JACHMQ010000001">
    <property type="protein sequence ID" value="MBB6395491.1"/>
    <property type="molecule type" value="Genomic_DNA"/>
</dbReference>
<evidence type="ECO:0000256" key="1">
    <source>
        <dbReference type="SAM" id="SignalP"/>
    </source>
</evidence>
<sequence length="171" mass="18526">MRLSTIALAGTAAALSLAFTAAPAVAGTGTALTAAEPARLTSQGYGALKIGSSERAALRTGMLVRKLTGRWCDGFDLKGHPTGRDDVSVYVSKKYGVAMIQPPRGTRTPRGVRVGSTLAELKRAYPGVRRDMHGFWDVTAPRNRRAVYQFEVERRHVTMMALSLKDQDCFN</sequence>
<evidence type="ECO:0000313" key="2">
    <source>
        <dbReference type="EMBL" id="MBB6395491.1"/>
    </source>
</evidence>
<evidence type="ECO:0000313" key="3">
    <source>
        <dbReference type="Proteomes" id="UP000546324"/>
    </source>
</evidence>
<dbReference type="RefSeq" id="WP_185024986.1">
    <property type="nucleotide sequence ID" value="NZ_JACHMQ010000001.1"/>
</dbReference>
<feature type="chain" id="PRO_5031245328" evidence="1">
    <location>
        <begin position="27"/>
        <end position="171"/>
    </location>
</feature>
<name>A0A7X0KYK4_9ACTN</name>
<keyword evidence="3" id="KW-1185">Reference proteome</keyword>
<gene>
    <name evidence="2" type="ORF">BKA00_002405</name>
</gene>
<feature type="signal peptide" evidence="1">
    <location>
        <begin position="1"/>
        <end position="26"/>
    </location>
</feature>
<proteinExistence type="predicted"/>
<protein>
    <submittedName>
        <fullName evidence="2">Uncharacterized protein</fullName>
    </submittedName>
</protein>
<dbReference type="AlphaFoldDB" id="A0A7X0KYK4"/>
<comment type="caution">
    <text evidence="2">The sequence shown here is derived from an EMBL/GenBank/DDBJ whole genome shotgun (WGS) entry which is preliminary data.</text>
</comment>